<protein>
    <submittedName>
        <fullName evidence="1">Uncharacterized protein</fullName>
    </submittedName>
</protein>
<organism evidence="1 2">
    <name type="scientific">Rotaria magnacalcarata</name>
    <dbReference type="NCBI Taxonomy" id="392030"/>
    <lineage>
        <taxon>Eukaryota</taxon>
        <taxon>Metazoa</taxon>
        <taxon>Spiralia</taxon>
        <taxon>Gnathifera</taxon>
        <taxon>Rotifera</taxon>
        <taxon>Eurotatoria</taxon>
        <taxon>Bdelloidea</taxon>
        <taxon>Philodinida</taxon>
        <taxon>Philodinidae</taxon>
        <taxon>Rotaria</taxon>
    </lineage>
</organism>
<sequence>MAAVTRGVMTESKLNQRPSVSLTLWDEYICLFEQSA</sequence>
<gene>
    <name evidence="1" type="ORF">BYL167_LOCUS52569</name>
</gene>
<dbReference type="EMBL" id="CAJOBH010170825">
    <property type="protein sequence ID" value="CAF4910436.1"/>
    <property type="molecule type" value="Genomic_DNA"/>
</dbReference>
<name>A0A8S3CQE2_9BILA</name>
<proteinExistence type="predicted"/>
<feature type="non-terminal residue" evidence="1">
    <location>
        <position position="36"/>
    </location>
</feature>
<dbReference type="AlphaFoldDB" id="A0A8S3CQE2"/>
<evidence type="ECO:0000313" key="2">
    <source>
        <dbReference type="Proteomes" id="UP000681967"/>
    </source>
</evidence>
<comment type="caution">
    <text evidence="1">The sequence shown here is derived from an EMBL/GenBank/DDBJ whole genome shotgun (WGS) entry which is preliminary data.</text>
</comment>
<accession>A0A8S3CQE2</accession>
<reference evidence="1" key="1">
    <citation type="submission" date="2021-02" db="EMBL/GenBank/DDBJ databases">
        <authorList>
            <person name="Nowell W R."/>
        </authorList>
    </citation>
    <scope>NUCLEOTIDE SEQUENCE</scope>
</reference>
<dbReference type="Proteomes" id="UP000681967">
    <property type="component" value="Unassembled WGS sequence"/>
</dbReference>
<evidence type="ECO:0000313" key="1">
    <source>
        <dbReference type="EMBL" id="CAF4910436.1"/>
    </source>
</evidence>